<dbReference type="InterPro" id="IPR018754">
    <property type="entry name" value="RovC-like_DNA-bd"/>
</dbReference>
<evidence type="ECO:0000313" key="3">
    <source>
        <dbReference type="Proteomes" id="UP000193083"/>
    </source>
</evidence>
<organism evidence="2 3">
    <name type="scientific">Mesorhizobium australicum</name>
    <dbReference type="NCBI Taxonomy" id="536018"/>
    <lineage>
        <taxon>Bacteria</taxon>
        <taxon>Pseudomonadati</taxon>
        <taxon>Pseudomonadota</taxon>
        <taxon>Alphaproteobacteria</taxon>
        <taxon>Hyphomicrobiales</taxon>
        <taxon>Phyllobacteriaceae</taxon>
        <taxon>Mesorhizobium</taxon>
    </lineage>
</organism>
<proteinExistence type="predicted"/>
<feature type="domain" description="T6SS Transcription factor RovC-like DNA binding" evidence="1">
    <location>
        <begin position="71"/>
        <end position="174"/>
    </location>
</feature>
<evidence type="ECO:0000313" key="2">
    <source>
        <dbReference type="EMBL" id="SMH29740.1"/>
    </source>
</evidence>
<dbReference type="RefSeq" id="WP_244561659.1">
    <property type="nucleotide sequence ID" value="NZ_FXBL01000004.1"/>
</dbReference>
<dbReference type="Proteomes" id="UP000193083">
    <property type="component" value="Unassembled WGS sequence"/>
</dbReference>
<dbReference type="AlphaFoldDB" id="A0A1X7MXY5"/>
<sequence length="179" mass="19608">MFWSVEADTSAVLLTQSPIVLPTAGNLTSELRDPAARSDDQGEHIVLAAGNQAIRMLRLPGAPTGAALAALVPLDADGFDRIEAIERLLRALQGRTVRDDRRLTPQQRRRQRLMLQATDGRLNGASYRDVAIVLFGSGRVTAEPWKTSPLRATIIGLVHGGRAMIAGGYRQLLRHRRKE</sequence>
<keyword evidence="3" id="KW-1185">Reference proteome</keyword>
<dbReference type="Pfam" id="PF10074">
    <property type="entry name" value="RovC_DNA-bd"/>
    <property type="match status" value="1"/>
</dbReference>
<name>A0A1X7MXY5_9HYPH</name>
<evidence type="ECO:0000259" key="1">
    <source>
        <dbReference type="Pfam" id="PF10074"/>
    </source>
</evidence>
<protein>
    <recommendedName>
        <fullName evidence="1">T6SS Transcription factor RovC-like DNA binding domain-containing protein</fullName>
    </recommendedName>
</protein>
<accession>A0A1X7MXY5</accession>
<gene>
    <name evidence="2" type="ORF">SAMN02982922_0939</name>
</gene>
<dbReference type="EMBL" id="FXBL01000004">
    <property type="protein sequence ID" value="SMH29740.1"/>
    <property type="molecule type" value="Genomic_DNA"/>
</dbReference>
<reference evidence="2 3" key="1">
    <citation type="submission" date="2017-04" db="EMBL/GenBank/DDBJ databases">
        <authorList>
            <person name="Afonso C.L."/>
            <person name="Miller P.J."/>
            <person name="Scott M.A."/>
            <person name="Spackman E."/>
            <person name="Goraichik I."/>
            <person name="Dimitrov K.M."/>
            <person name="Suarez D.L."/>
            <person name="Swayne D.E."/>
        </authorList>
    </citation>
    <scope>NUCLEOTIDE SEQUENCE [LARGE SCALE GENOMIC DNA]</scope>
    <source>
        <strain evidence="2 3">B5P</strain>
    </source>
</reference>